<dbReference type="AlphaFoldDB" id="A0AAV1KBP0"/>
<dbReference type="GO" id="GO:0003676">
    <property type="term" value="F:nucleic acid binding"/>
    <property type="evidence" value="ECO:0007669"/>
    <property type="project" value="InterPro"/>
</dbReference>
<evidence type="ECO:0000256" key="1">
    <source>
        <dbReference type="ARBA" id="ARBA00022722"/>
    </source>
</evidence>
<accession>A0AAV1KBP0</accession>
<dbReference type="InterPro" id="IPR012337">
    <property type="entry name" value="RNaseH-like_sf"/>
</dbReference>
<evidence type="ECO:0000259" key="10">
    <source>
        <dbReference type="PROSITE" id="PS50994"/>
    </source>
</evidence>
<dbReference type="GO" id="GO:0004519">
    <property type="term" value="F:endonuclease activity"/>
    <property type="evidence" value="ECO:0007669"/>
    <property type="project" value="UniProtKB-KW"/>
</dbReference>
<comment type="caution">
    <text evidence="11">The sequence shown here is derived from an EMBL/GenBank/DDBJ whole genome shotgun (WGS) entry which is preliminary data.</text>
</comment>
<dbReference type="InterPro" id="IPR039537">
    <property type="entry name" value="Retrotran_Ty1/copia-like"/>
</dbReference>
<keyword evidence="3" id="KW-0255">Endonuclease</keyword>
<keyword evidence="8" id="KW-0548">Nucleotidyltransferase</keyword>
<proteinExistence type="predicted"/>
<gene>
    <name evidence="11" type="ORF">PARMNEM_LOCUS1814</name>
</gene>
<keyword evidence="6" id="KW-0229">DNA integration</keyword>
<keyword evidence="8" id="KW-0808">Transferase</keyword>
<dbReference type="SUPFAM" id="SSF53098">
    <property type="entry name" value="Ribonuclease H-like"/>
    <property type="match status" value="1"/>
</dbReference>
<keyword evidence="8" id="KW-0239">DNA-directed DNA polymerase</keyword>
<evidence type="ECO:0000256" key="6">
    <source>
        <dbReference type="ARBA" id="ARBA00022908"/>
    </source>
</evidence>
<evidence type="ECO:0000256" key="4">
    <source>
        <dbReference type="ARBA" id="ARBA00022801"/>
    </source>
</evidence>
<keyword evidence="9" id="KW-0233">DNA recombination</keyword>
<protein>
    <recommendedName>
        <fullName evidence="10">Integrase catalytic domain-containing protein</fullName>
    </recommendedName>
</protein>
<reference evidence="11 12" key="1">
    <citation type="submission" date="2023-11" db="EMBL/GenBank/DDBJ databases">
        <authorList>
            <person name="Hedman E."/>
            <person name="Englund M."/>
            <person name="Stromberg M."/>
            <person name="Nyberg Akerstrom W."/>
            <person name="Nylinder S."/>
            <person name="Jareborg N."/>
            <person name="Kallberg Y."/>
            <person name="Kronander E."/>
        </authorList>
    </citation>
    <scope>NUCLEOTIDE SEQUENCE [LARGE SCALE GENOMIC DNA]</scope>
</reference>
<evidence type="ECO:0000313" key="11">
    <source>
        <dbReference type="EMBL" id="CAK1579944.1"/>
    </source>
</evidence>
<feature type="domain" description="Integrase catalytic" evidence="10">
    <location>
        <begin position="1"/>
        <end position="69"/>
    </location>
</feature>
<organism evidence="11 12">
    <name type="scientific">Parnassius mnemosyne</name>
    <name type="common">clouded apollo</name>
    <dbReference type="NCBI Taxonomy" id="213953"/>
    <lineage>
        <taxon>Eukaryota</taxon>
        <taxon>Metazoa</taxon>
        <taxon>Ecdysozoa</taxon>
        <taxon>Arthropoda</taxon>
        <taxon>Hexapoda</taxon>
        <taxon>Insecta</taxon>
        <taxon>Pterygota</taxon>
        <taxon>Neoptera</taxon>
        <taxon>Endopterygota</taxon>
        <taxon>Lepidoptera</taxon>
        <taxon>Glossata</taxon>
        <taxon>Ditrysia</taxon>
        <taxon>Papilionoidea</taxon>
        <taxon>Papilionidae</taxon>
        <taxon>Parnassiinae</taxon>
        <taxon>Parnassini</taxon>
        <taxon>Parnassius</taxon>
        <taxon>Driopa</taxon>
    </lineage>
</organism>
<dbReference type="Proteomes" id="UP001314205">
    <property type="component" value="Unassembled WGS sequence"/>
</dbReference>
<dbReference type="GO" id="GO:0046872">
    <property type="term" value="F:metal ion binding"/>
    <property type="evidence" value="ECO:0007669"/>
    <property type="project" value="UniProtKB-KW"/>
</dbReference>
<dbReference type="InterPro" id="IPR036397">
    <property type="entry name" value="RNaseH_sf"/>
</dbReference>
<evidence type="ECO:0000256" key="9">
    <source>
        <dbReference type="ARBA" id="ARBA00023172"/>
    </source>
</evidence>
<dbReference type="EMBL" id="CAVLGL010000013">
    <property type="protein sequence ID" value="CAK1579944.1"/>
    <property type="molecule type" value="Genomic_DNA"/>
</dbReference>
<keyword evidence="2" id="KW-0479">Metal-binding</keyword>
<dbReference type="Gene3D" id="3.30.420.10">
    <property type="entry name" value="Ribonuclease H-like superfamily/Ribonuclease H"/>
    <property type="match status" value="1"/>
</dbReference>
<keyword evidence="4" id="KW-0378">Hydrolase</keyword>
<dbReference type="GO" id="GO:0003964">
    <property type="term" value="F:RNA-directed DNA polymerase activity"/>
    <property type="evidence" value="ECO:0007669"/>
    <property type="project" value="UniProtKB-KW"/>
</dbReference>
<sequence length="69" mass="8301">MIYIYFLKNKSVALDCFKIYKTVVENQLNKKIKKLRTDNGKEYCSKEFEKYLRNPGIIHQKSNPYTPEH</sequence>
<keyword evidence="1" id="KW-0540">Nuclease</keyword>
<evidence type="ECO:0000256" key="5">
    <source>
        <dbReference type="ARBA" id="ARBA00022842"/>
    </source>
</evidence>
<evidence type="ECO:0000256" key="8">
    <source>
        <dbReference type="ARBA" id="ARBA00022932"/>
    </source>
</evidence>
<dbReference type="InterPro" id="IPR001584">
    <property type="entry name" value="Integrase_cat-core"/>
</dbReference>
<keyword evidence="12" id="KW-1185">Reference proteome</keyword>
<name>A0AAV1KBP0_9NEOP</name>
<evidence type="ECO:0000313" key="12">
    <source>
        <dbReference type="Proteomes" id="UP001314205"/>
    </source>
</evidence>
<dbReference type="PROSITE" id="PS50994">
    <property type="entry name" value="INTEGRASE"/>
    <property type="match status" value="1"/>
</dbReference>
<dbReference type="GO" id="GO:0016787">
    <property type="term" value="F:hydrolase activity"/>
    <property type="evidence" value="ECO:0007669"/>
    <property type="project" value="UniProtKB-KW"/>
</dbReference>
<dbReference type="GO" id="GO:0003887">
    <property type="term" value="F:DNA-directed DNA polymerase activity"/>
    <property type="evidence" value="ECO:0007669"/>
    <property type="project" value="UniProtKB-KW"/>
</dbReference>
<dbReference type="PANTHER" id="PTHR42648:SF11">
    <property type="entry name" value="TRANSPOSON TY4-P GAG-POL POLYPROTEIN"/>
    <property type="match status" value="1"/>
</dbReference>
<evidence type="ECO:0000256" key="2">
    <source>
        <dbReference type="ARBA" id="ARBA00022723"/>
    </source>
</evidence>
<evidence type="ECO:0000256" key="3">
    <source>
        <dbReference type="ARBA" id="ARBA00022759"/>
    </source>
</evidence>
<dbReference type="PANTHER" id="PTHR42648">
    <property type="entry name" value="TRANSPOSASE, PUTATIVE-RELATED"/>
    <property type="match status" value="1"/>
</dbReference>
<evidence type="ECO:0000256" key="7">
    <source>
        <dbReference type="ARBA" id="ARBA00022918"/>
    </source>
</evidence>
<keyword evidence="7" id="KW-0695">RNA-directed DNA polymerase</keyword>
<dbReference type="GO" id="GO:0015074">
    <property type="term" value="P:DNA integration"/>
    <property type="evidence" value="ECO:0007669"/>
    <property type="project" value="UniProtKB-KW"/>
</dbReference>
<keyword evidence="5" id="KW-0460">Magnesium</keyword>
<dbReference type="GO" id="GO:0006310">
    <property type="term" value="P:DNA recombination"/>
    <property type="evidence" value="ECO:0007669"/>
    <property type="project" value="UniProtKB-KW"/>
</dbReference>
<dbReference type="Pfam" id="PF00665">
    <property type="entry name" value="rve"/>
    <property type="match status" value="1"/>
</dbReference>